<evidence type="ECO:0000313" key="2">
    <source>
        <dbReference type="EMBL" id="KAG5514633.1"/>
    </source>
</evidence>
<keyword evidence="1" id="KW-0812">Transmembrane</keyword>
<evidence type="ECO:0000313" key="3">
    <source>
        <dbReference type="Proteomes" id="UP000823749"/>
    </source>
</evidence>
<dbReference type="Proteomes" id="UP000823749">
    <property type="component" value="Chromosome 13"/>
</dbReference>
<evidence type="ECO:0000256" key="1">
    <source>
        <dbReference type="SAM" id="Phobius"/>
    </source>
</evidence>
<dbReference type="EMBL" id="JACTNZ010000013">
    <property type="protein sequence ID" value="KAG5514633.1"/>
    <property type="molecule type" value="Genomic_DNA"/>
</dbReference>
<dbReference type="AlphaFoldDB" id="A0AAV6HLB8"/>
<keyword evidence="3" id="KW-1185">Reference proteome</keyword>
<keyword evidence="1" id="KW-1133">Transmembrane helix</keyword>
<keyword evidence="1" id="KW-0472">Membrane</keyword>
<accession>A0AAV6HLB8</accession>
<name>A0AAV6HLB8_9ERIC</name>
<protein>
    <submittedName>
        <fullName evidence="2">Uncharacterized protein</fullName>
    </submittedName>
</protein>
<proteinExistence type="predicted"/>
<organism evidence="2 3">
    <name type="scientific">Rhododendron griersonianum</name>
    <dbReference type="NCBI Taxonomy" id="479676"/>
    <lineage>
        <taxon>Eukaryota</taxon>
        <taxon>Viridiplantae</taxon>
        <taxon>Streptophyta</taxon>
        <taxon>Embryophyta</taxon>
        <taxon>Tracheophyta</taxon>
        <taxon>Spermatophyta</taxon>
        <taxon>Magnoliopsida</taxon>
        <taxon>eudicotyledons</taxon>
        <taxon>Gunneridae</taxon>
        <taxon>Pentapetalae</taxon>
        <taxon>asterids</taxon>
        <taxon>Ericales</taxon>
        <taxon>Ericaceae</taxon>
        <taxon>Ericoideae</taxon>
        <taxon>Rhodoreae</taxon>
        <taxon>Rhododendron</taxon>
    </lineage>
</organism>
<sequence length="99" mass="10236">MRSMNSSRSTSFGVAITITIVVDLAEHGGDLVGGLMKTLAANEISITMAVAPDQATVDAFLAAFVGVIRGAITAGSPSLLFMFLQAKPLSFLPQAARPL</sequence>
<comment type="caution">
    <text evidence="2">The sequence shown here is derived from an EMBL/GenBank/DDBJ whole genome shotgun (WGS) entry which is preliminary data.</text>
</comment>
<reference evidence="2 3" key="1">
    <citation type="submission" date="2020-08" db="EMBL/GenBank/DDBJ databases">
        <title>Plant Genome Project.</title>
        <authorList>
            <person name="Zhang R.-G."/>
        </authorList>
    </citation>
    <scope>NUCLEOTIDE SEQUENCE [LARGE SCALE GENOMIC DNA]</scope>
    <source>
        <strain evidence="2">WSP0</strain>
        <tissue evidence="2">Leaf</tissue>
    </source>
</reference>
<feature type="transmembrane region" description="Helical" evidence="1">
    <location>
        <begin position="59"/>
        <end position="84"/>
    </location>
</feature>
<gene>
    <name evidence="2" type="ORF">RHGRI_035884</name>
</gene>